<dbReference type="Proteomes" id="UP000182284">
    <property type="component" value="Unassembled WGS sequence"/>
</dbReference>
<keyword evidence="2" id="KW-0282">Flagellum</keyword>
<feature type="coiled-coil region" evidence="1">
    <location>
        <begin position="91"/>
        <end position="139"/>
    </location>
</feature>
<protein>
    <submittedName>
        <fullName evidence="2">Flagellar motility protein MotE, a chaperone for MotC folding</fullName>
    </submittedName>
</protein>
<dbReference type="SUPFAM" id="SSF158791">
    <property type="entry name" value="MgtE N-terminal domain-like"/>
    <property type="match status" value="1"/>
</dbReference>
<dbReference type="EMBL" id="FNBL01000004">
    <property type="protein sequence ID" value="SDF42619.1"/>
    <property type="molecule type" value="Genomic_DNA"/>
</dbReference>
<dbReference type="OrthoDB" id="9791432at2"/>
<evidence type="ECO:0000313" key="3">
    <source>
        <dbReference type="Proteomes" id="UP000182284"/>
    </source>
</evidence>
<proteinExistence type="predicted"/>
<name>A0A1G7L0T5_9RHOB</name>
<reference evidence="2 3" key="1">
    <citation type="submission" date="2016-10" db="EMBL/GenBank/DDBJ databases">
        <authorList>
            <person name="de Groot N.N."/>
        </authorList>
    </citation>
    <scope>NUCLEOTIDE SEQUENCE [LARGE SCALE GENOMIC DNA]</scope>
    <source>
        <strain evidence="2 3">DSM 27375</strain>
    </source>
</reference>
<keyword evidence="1" id="KW-0175">Coiled coil</keyword>
<organism evidence="2 3">
    <name type="scientific">Celeribacter baekdonensis</name>
    <dbReference type="NCBI Taxonomy" id="875171"/>
    <lineage>
        <taxon>Bacteria</taxon>
        <taxon>Pseudomonadati</taxon>
        <taxon>Pseudomonadota</taxon>
        <taxon>Alphaproteobacteria</taxon>
        <taxon>Rhodobacterales</taxon>
        <taxon>Roseobacteraceae</taxon>
        <taxon>Celeribacter</taxon>
    </lineage>
</organism>
<accession>A0A1G7L0T5</accession>
<sequence>MKAPKTKAKSKTPKRKIRSGRGALWIIALVFLTSAVVRLASGTGAAIAREVSDLAHEVGAESQGVADPVACQTDEETQALIGALLKREKSVEEKELLVAQKMKEIEVAKAEVLESMGVLEQAEARLEATMVRSQSAAEDDLAKLTTVYESMKPKEAAALFEAMSPDFAAGFLGRMRPDAAGAVMAGLKPETAYTISVILAGRNANAPSE</sequence>
<evidence type="ECO:0000313" key="2">
    <source>
        <dbReference type="EMBL" id="SDF42619.1"/>
    </source>
</evidence>
<gene>
    <name evidence="2" type="ORF">SAMN04488117_104106</name>
</gene>
<keyword evidence="2" id="KW-0966">Cell projection</keyword>
<keyword evidence="2" id="KW-0969">Cilium</keyword>
<evidence type="ECO:0000256" key="1">
    <source>
        <dbReference type="SAM" id="Coils"/>
    </source>
</evidence>
<dbReference type="AlphaFoldDB" id="A0A1G7L0T5"/>